<feature type="non-terminal residue" evidence="1">
    <location>
        <position position="1"/>
    </location>
</feature>
<sequence>EWKSHSKYCFIKPIPPKDSFLSKRGTEEPLMGVVKYNNEELKKLGVKVGDEVSFTPESEYEFYVENEKLYRMFTNNITMIM</sequence>
<reference evidence="1" key="1">
    <citation type="journal article" date="2014" name="Front. Microbiol.">
        <title>High frequency of phylogenetically diverse reductive dehalogenase-homologous genes in deep subseafloor sedimentary metagenomes.</title>
        <authorList>
            <person name="Kawai M."/>
            <person name="Futagami T."/>
            <person name="Toyoda A."/>
            <person name="Takaki Y."/>
            <person name="Nishi S."/>
            <person name="Hori S."/>
            <person name="Arai W."/>
            <person name="Tsubouchi T."/>
            <person name="Morono Y."/>
            <person name="Uchiyama I."/>
            <person name="Ito T."/>
            <person name="Fujiyama A."/>
            <person name="Inagaki F."/>
            <person name="Takami H."/>
        </authorList>
    </citation>
    <scope>NUCLEOTIDE SEQUENCE</scope>
    <source>
        <strain evidence="1">Expedition CK06-06</strain>
    </source>
</reference>
<comment type="caution">
    <text evidence="1">The sequence shown here is derived from an EMBL/GenBank/DDBJ whole genome shotgun (WGS) entry which is preliminary data.</text>
</comment>
<dbReference type="AlphaFoldDB" id="X0T404"/>
<protein>
    <submittedName>
        <fullName evidence="1">Uncharacterized protein</fullName>
    </submittedName>
</protein>
<dbReference type="EMBL" id="BARS01017846">
    <property type="protein sequence ID" value="GAF87944.1"/>
    <property type="molecule type" value="Genomic_DNA"/>
</dbReference>
<name>X0T404_9ZZZZ</name>
<organism evidence="1">
    <name type="scientific">marine sediment metagenome</name>
    <dbReference type="NCBI Taxonomy" id="412755"/>
    <lineage>
        <taxon>unclassified sequences</taxon>
        <taxon>metagenomes</taxon>
        <taxon>ecological metagenomes</taxon>
    </lineage>
</organism>
<proteinExistence type="predicted"/>
<gene>
    <name evidence="1" type="ORF">S01H1_29127</name>
</gene>
<evidence type="ECO:0000313" key="1">
    <source>
        <dbReference type="EMBL" id="GAF87944.1"/>
    </source>
</evidence>
<accession>X0T404</accession>